<accession>A0A0J1HAD4</accession>
<evidence type="ECO:0000313" key="1">
    <source>
        <dbReference type="EMBL" id="KLV08623.1"/>
    </source>
</evidence>
<keyword evidence="2" id="KW-1185">Reference proteome</keyword>
<dbReference type="InterPro" id="IPR008861">
    <property type="entry name" value="GpX-like"/>
</dbReference>
<comment type="caution">
    <text evidence="1">The sequence shown here is derived from an EMBL/GenBank/DDBJ whole genome shotgun (WGS) entry which is preliminary data.</text>
</comment>
<dbReference type="PATRIC" id="fig|320778.3.peg.2703"/>
<dbReference type="OrthoDB" id="8759063at2"/>
<protein>
    <submittedName>
        <fullName evidence="1">Tail protein</fullName>
    </submittedName>
</protein>
<proteinExistence type="predicted"/>
<reference evidence="1 2" key="1">
    <citation type="submission" date="2015-05" db="EMBL/GenBank/DDBJ databases">
        <title>Photobacterium galathea sp. nov.</title>
        <authorList>
            <person name="Machado H."/>
            <person name="Gram L."/>
        </authorList>
    </citation>
    <scope>NUCLEOTIDE SEQUENCE [LARGE SCALE GENOMIC DNA]</scope>
    <source>
        <strain evidence="1 2">DSM 22954</strain>
    </source>
</reference>
<evidence type="ECO:0000313" key="2">
    <source>
        <dbReference type="Proteomes" id="UP000035909"/>
    </source>
</evidence>
<sequence length="68" mass="7525">MAMTYRTREGDMLDAICWRHYGRENAVIEVLNANPGLADRGTILPSGIQITLPDLPPPVAKESSSLWD</sequence>
<dbReference type="AlphaFoldDB" id="A0A0J1HAD4"/>
<organism evidence="1 2">
    <name type="scientific">Photobacterium ganghwense</name>
    <dbReference type="NCBI Taxonomy" id="320778"/>
    <lineage>
        <taxon>Bacteria</taxon>
        <taxon>Pseudomonadati</taxon>
        <taxon>Pseudomonadota</taxon>
        <taxon>Gammaproteobacteria</taxon>
        <taxon>Vibrionales</taxon>
        <taxon>Vibrionaceae</taxon>
        <taxon>Photobacterium</taxon>
    </lineage>
</organism>
<gene>
    <name evidence="1" type="ORF">ABT57_12385</name>
</gene>
<dbReference type="EMBL" id="LDOU01000013">
    <property type="protein sequence ID" value="KLV08623.1"/>
    <property type="molecule type" value="Genomic_DNA"/>
</dbReference>
<dbReference type="STRING" id="320778.ABT57_12385"/>
<dbReference type="Proteomes" id="UP000035909">
    <property type="component" value="Unassembled WGS sequence"/>
</dbReference>
<dbReference type="Pfam" id="PF05489">
    <property type="entry name" value="Phage_tail_X"/>
    <property type="match status" value="1"/>
</dbReference>
<name>A0A0J1HAD4_9GAMM</name>
<dbReference type="RefSeq" id="WP_047885550.1">
    <property type="nucleotide sequence ID" value="NZ_JAHRDW010000057.1"/>
</dbReference>